<evidence type="ECO:0000313" key="2">
    <source>
        <dbReference type="EMBL" id="KAG5415219.1"/>
    </source>
</evidence>
<keyword evidence="3" id="KW-1185">Reference proteome</keyword>
<organism evidence="2 3">
    <name type="scientific">Brassica rapa subsp. trilocularis</name>
    <dbReference type="NCBI Taxonomy" id="1813537"/>
    <lineage>
        <taxon>Eukaryota</taxon>
        <taxon>Viridiplantae</taxon>
        <taxon>Streptophyta</taxon>
        <taxon>Embryophyta</taxon>
        <taxon>Tracheophyta</taxon>
        <taxon>Spermatophyta</taxon>
        <taxon>Magnoliopsida</taxon>
        <taxon>eudicotyledons</taxon>
        <taxon>Gunneridae</taxon>
        <taxon>Pentapetalae</taxon>
        <taxon>rosids</taxon>
        <taxon>malvids</taxon>
        <taxon>Brassicales</taxon>
        <taxon>Brassicaceae</taxon>
        <taxon>Brassiceae</taxon>
        <taxon>Brassica</taxon>
    </lineage>
</organism>
<feature type="region of interest" description="Disordered" evidence="1">
    <location>
        <begin position="43"/>
        <end position="65"/>
    </location>
</feature>
<dbReference type="Proteomes" id="UP000823674">
    <property type="component" value="Chromosome A01"/>
</dbReference>
<protein>
    <submittedName>
        <fullName evidence="2">Uncharacterized protein</fullName>
    </submittedName>
</protein>
<accession>A0ABQ7NWH0</accession>
<sequence>MDSFGPFYDLSVFVIYRTSAYKTTSIPKKVRTSRIAEAARVPTMTPIEMKQEQVRSNPEVGSYENGTRAGYPFGLSRRTGELDSAFGPTRPFCELDGVFGLDDRAL</sequence>
<dbReference type="EMBL" id="JADBGQ010000001">
    <property type="protein sequence ID" value="KAG5415219.1"/>
    <property type="molecule type" value="Genomic_DNA"/>
</dbReference>
<evidence type="ECO:0000313" key="3">
    <source>
        <dbReference type="Proteomes" id="UP000823674"/>
    </source>
</evidence>
<comment type="caution">
    <text evidence="2">The sequence shown here is derived from an EMBL/GenBank/DDBJ whole genome shotgun (WGS) entry which is preliminary data.</text>
</comment>
<name>A0ABQ7NWH0_BRACM</name>
<proteinExistence type="predicted"/>
<evidence type="ECO:0000256" key="1">
    <source>
        <dbReference type="SAM" id="MobiDB-lite"/>
    </source>
</evidence>
<reference evidence="2 3" key="1">
    <citation type="submission" date="2021-03" db="EMBL/GenBank/DDBJ databases">
        <authorList>
            <person name="King G.J."/>
            <person name="Bancroft I."/>
            <person name="Baten A."/>
            <person name="Bloomfield J."/>
            <person name="Borpatragohain P."/>
            <person name="He Z."/>
            <person name="Irish N."/>
            <person name="Irwin J."/>
            <person name="Liu K."/>
            <person name="Mauleon R.P."/>
            <person name="Moore J."/>
            <person name="Morris R."/>
            <person name="Ostergaard L."/>
            <person name="Wang B."/>
            <person name="Wells R."/>
        </authorList>
    </citation>
    <scope>NUCLEOTIDE SEQUENCE [LARGE SCALE GENOMIC DNA]</scope>
    <source>
        <strain evidence="2">R-o-18</strain>
        <tissue evidence="2">Leaf</tissue>
    </source>
</reference>
<gene>
    <name evidence="2" type="primary">A01p029390.1_BraROA</name>
    <name evidence="2" type="ORF">IGI04_002786</name>
</gene>